<organism evidence="2 3">
    <name type="scientific">Nocardiopsis rhodophaea</name>
    <dbReference type="NCBI Taxonomy" id="280238"/>
    <lineage>
        <taxon>Bacteria</taxon>
        <taxon>Bacillati</taxon>
        <taxon>Actinomycetota</taxon>
        <taxon>Actinomycetes</taxon>
        <taxon>Streptosporangiales</taxon>
        <taxon>Nocardiopsidaceae</taxon>
        <taxon>Nocardiopsis</taxon>
    </lineage>
</organism>
<sequence>MFAASAVIQPAFGWVLDHTSRDLGGYQVALALPIALAAVGLVAACAAKETRCREQAPDIPAPVRRSD</sequence>
<evidence type="ECO:0008006" key="4">
    <source>
        <dbReference type="Google" id="ProtNLM"/>
    </source>
</evidence>
<protein>
    <recommendedName>
        <fullName evidence="4">MFS transporter</fullName>
    </recommendedName>
</protein>
<dbReference type="Proteomes" id="UP001501585">
    <property type="component" value="Unassembled WGS sequence"/>
</dbReference>
<gene>
    <name evidence="2" type="ORF">GCM10009799_22260</name>
</gene>
<keyword evidence="1" id="KW-1133">Transmembrane helix</keyword>
<keyword evidence="1" id="KW-0812">Transmembrane</keyword>
<evidence type="ECO:0000313" key="3">
    <source>
        <dbReference type="Proteomes" id="UP001501585"/>
    </source>
</evidence>
<keyword evidence="3" id="KW-1185">Reference proteome</keyword>
<evidence type="ECO:0000313" key="2">
    <source>
        <dbReference type="EMBL" id="GAA1995429.1"/>
    </source>
</evidence>
<dbReference type="EMBL" id="BAAAPC010000008">
    <property type="protein sequence ID" value="GAA1995429.1"/>
    <property type="molecule type" value="Genomic_DNA"/>
</dbReference>
<keyword evidence="1" id="KW-0472">Membrane</keyword>
<proteinExistence type="predicted"/>
<accession>A0ABN2T041</accession>
<reference evidence="2 3" key="1">
    <citation type="journal article" date="2019" name="Int. J. Syst. Evol. Microbiol.">
        <title>The Global Catalogue of Microorganisms (GCM) 10K type strain sequencing project: providing services to taxonomists for standard genome sequencing and annotation.</title>
        <authorList>
            <consortium name="The Broad Institute Genomics Platform"/>
            <consortium name="The Broad Institute Genome Sequencing Center for Infectious Disease"/>
            <person name="Wu L."/>
            <person name="Ma J."/>
        </authorList>
    </citation>
    <scope>NUCLEOTIDE SEQUENCE [LARGE SCALE GENOMIC DNA]</scope>
    <source>
        <strain evidence="2 3">JCM 15313</strain>
    </source>
</reference>
<comment type="caution">
    <text evidence="2">The sequence shown here is derived from an EMBL/GenBank/DDBJ whole genome shotgun (WGS) entry which is preliminary data.</text>
</comment>
<name>A0ABN2T041_9ACTN</name>
<feature type="transmembrane region" description="Helical" evidence="1">
    <location>
        <begin position="23"/>
        <end position="47"/>
    </location>
</feature>
<evidence type="ECO:0000256" key="1">
    <source>
        <dbReference type="SAM" id="Phobius"/>
    </source>
</evidence>